<dbReference type="SUPFAM" id="SSF51445">
    <property type="entry name" value="(Trans)glycosidases"/>
    <property type="match status" value="1"/>
</dbReference>
<dbReference type="InterPro" id="IPR013783">
    <property type="entry name" value="Ig-like_fold"/>
</dbReference>
<keyword evidence="6" id="KW-0963">Cytoplasm</keyword>
<dbReference type="Gene3D" id="2.60.40.10">
    <property type="entry name" value="Immunoglobulins"/>
    <property type="match status" value="1"/>
</dbReference>
<evidence type="ECO:0000256" key="12">
    <source>
        <dbReference type="ARBA" id="ARBA00034013"/>
    </source>
</evidence>
<feature type="binding site" evidence="16">
    <location>
        <begin position="290"/>
        <end position="295"/>
    </location>
    <ligand>
        <name>substrate</name>
    </ligand>
</feature>
<evidence type="ECO:0000256" key="17">
    <source>
        <dbReference type="PIRSR" id="PIRSR006337-3"/>
    </source>
</evidence>
<sequence length="646" mass="71885">MTDTRRRHLDRFDVFAPHAAGVTVRIDGQDFAMIPATELEDHHPRGLDPKPLYSTGERGLQGWWTLPDSAAGQVPETTVRYGYVLSKTKDPGTKKEQKITSEVLPDPRSPRQPQGVHDLSCTFDAHEFQWSDGQWNGKPLEGAILYELHVGTFTPEGTFEAAIEHLDELVELGVDTIELLPVNGFNGHYNWGYDGVAWYTVQEEYGGPLGYQRFVDACHARGLAVVQDVVYNHLGPSGNYLPQFLEIFTAGNSSWGEQINLDAWGSDGVRDLILDNVRMWVEDYHVDGFRVDAVHALKDERARHILQEMSQVAHQTAARLGRSSYLIAESDMNDPRMIEPVADNGLGMDAQWLDDWHHAAHWALTGEEQGYYEDFAGLSSLAKSYRAGYYHDGSFSSFRGRSHGHPVDADTHKPWQFVSYIMNHDQVGNRAAGDRFSQYLSTDQQVLSAAVLLTQPFTPMLFMGEEWGASTPWPFFTSHPEPELAEAVRKGRIGEFARMGWQESEIADPQDPATFDSAVLQRSERDDDADHARVHTAYGELIALRRSTPELTEQDFRSIRAVADEASRTLVLYRGELGRVAEGEPREGLNGVAVVFNFSDAEAKVPAEISTQAQTLWSSGDVQLSAGELGGAVVNLPAYGAAVLRV</sequence>
<dbReference type="EC" id="3.2.1.141" evidence="4 13"/>
<dbReference type="Proteomes" id="UP000521379">
    <property type="component" value="Unassembled WGS sequence"/>
</dbReference>
<dbReference type="InterPro" id="IPR044901">
    <property type="entry name" value="Trehalose_TreZ_E-set_sf"/>
</dbReference>
<comment type="caution">
    <text evidence="20">The sequence shown here is derived from an EMBL/GenBank/DDBJ whole genome shotgun (WGS) entry which is preliminary data.</text>
</comment>
<evidence type="ECO:0000259" key="19">
    <source>
        <dbReference type="SMART" id="SM00642"/>
    </source>
</evidence>
<evidence type="ECO:0000256" key="4">
    <source>
        <dbReference type="ARBA" id="ARBA00012268"/>
    </source>
</evidence>
<dbReference type="PANTHER" id="PTHR43651">
    <property type="entry name" value="1,4-ALPHA-GLUCAN-BRANCHING ENZYME"/>
    <property type="match status" value="1"/>
</dbReference>
<comment type="pathway">
    <text evidence="2 14">Glycan biosynthesis; trehalose biosynthesis.</text>
</comment>
<evidence type="ECO:0000313" key="21">
    <source>
        <dbReference type="Proteomes" id="UP000521379"/>
    </source>
</evidence>
<dbReference type="InterPro" id="IPR012768">
    <property type="entry name" value="Trehalose_TreZ"/>
</dbReference>
<evidence type="ECO:0000256" key="8">
    <source>
        <dbReference type="ARBA" id="ARBA00023277"/>
    </source>
</evidence>
<evidence type="ECO:0000256" key="5">
    <source>
        <dbReference type="ARBA" id="ARBA00015938"/>
    </source>
</evidence>
<dbReference type="AlphaFoldDB" id="A0A846TM95"/>
<keyword evidence="7 14" id="KW-0378">Hydrolase</keyword>
<feature type="binding site" evidence="16">
    <location>
        <begin position="354"/>
        <end position="358"/>
    </location>
    <ligand>
        <name>substrate</name>
    </ligand>
</feature>
<dbReference type="RefSeq" id="WP_119933515.1">
    <property type="nucleotide sequence ID" value="NZ_JAAVUN010000009.1"/>
</dbReference>
<dbReference type="PIRSF" id="PIRSF006337">
    <property type="entry name" value="Trehalose_TreZ"/>
    <property type="match status" value="1"/>
</dbReference>
<dbReference type="CDD" id="cd11325">
    <property type="entry name" value="AmyAc_GTHase"/>
    <property type="match status" value="1"/>
</dbReference>
<dbReference type="InterPro" id="IPR017853">
    <property type="entry name" value="GH"/>
</dbReference>
<feature type="site" description="Transition state stabilizer" evidence="17">
    <location>
        <position position="425"/>
    </location>
</feature>
<evidence type="ECO:0000256" key="7">
    <source>
        <dbReference type="ARBA" id="ARBA00022801"/>
    </source>
</evidence>
<evidence type="ECO:0000256" key="14">
    <source>
        <dbReference type="PIRNR" id="PIRNR006337"/>
    </source>
</evidence>
<dbReference type="EMBL" id="JAAVUN010000009">
    <property type="protein sequence ID" value="NKE09573.1"/>
    <property type="molecule type" value="Genomic_DNA"/>
</dbReference>
<dbReference type="GO" id="GO:0005737">
    <property type="term" value="C:cytoplasm"/>
    <property type="evidence" value="ECO:0007669"/>
    <property type="project" value="UniProtKB-SubCell"/>
</dbReference>
<dbReference type="GO" id="GO:0005992">
    <property type="term" value="P:trehalose biosynthetic process"/>
    <property type="evidence" value="ECO:0007669"/>
    <property type="project" value="UniProtKB-UniRule"/>
</dbReference>
<comment type="similarity">
    <text evidence="3 14">Belongs to the glycosyl hydrolase 13 family.</text>
</comment>
<feature type="binding site" evidence="16">
    <location>
        <begin position="424"/>
        <end position="429"/>
    </location>
    <ligand>
        <name>substrate</name>
    </ligand>
</feature>
<keyword evidence="8" id="KW-0119">Carbohydrate metabolism</keyword>
<organism evidence="20 21">
    <name type="scientific">Kocuria subflava</name>
    <dbReference type="NCBI Taxonomy" id="1736139"/>
    <lineage>
        <taxon>Bacteria</taxon>
        <taxon>Bacillati</taxon>
        <taxon>Actinomycetota</taxon>
        <taxon>Actinomycetes</taxon>
        <taxon>Micrococcales</taxon>
        <taxon>Micrococcaceae</taxon>
        <taxon>Kocuria</taxon>
    </lineage>
</organism>
<dbReference type="PANTHER" id="PTHR43651:SF11">
    <property type="entry name" value="MALTO-OLIGOSYLTREHALOSE TREHALOHYDROLASE"/>
    <property type="match status" value="1"/>
</dbReference>
<name>A0A846TM95_9MICC</name>
<evidence type="ECO:0000256" key="16">
    <source>
        <dbReference type="PIRSR" id="PIRSR006337-2"/>
    </source>
</evidence>
<evidence type="ECO:0000256" key="18">
    <source>
        <dbReference type="SAM" id="MobiDB-lite"/>
    </source>
</evidence>
<evidence type="ECO:0000256" key="2">
    <source>
        <dbReference type="ARBA" id="ARBA00005199"/>
    </source>
</evidence>
<evidence type="ECO:0000256" key="9">
    <source>
        <dbReference type="ARBA" id="ARBA00023295"/>
    </source>
</evidence>
<accession>A0A846TM95</accession>
<dbReference type="Pfam" id="PF00128">
    <property type="entry name" value="Alpha-amylase"/>
    <property type="match status" value="2"/>
</dbReference>
<keyword evidence="21" id="KW-1185">Reference proteome</keyword>
<protein>
    <recommendedName>
        <fullName evidence="5 13">Malto-oligosyltrehalose trehalohydrolase</fullName>
        <shortName evidence="14">MTHase</shortName>
        <ecNumber evidence="4 13">3.2.1.141</ecNumber>
    </recommendedName>
    <alternativeName>
        <fullName evidence="11 14">4-alpha-D-((1-&gt;4)-alpha-D-glucano)trehalose trehalohydrolase</fullName>
    </alternativeName>
    <alternativeName>
        <fullName evidence="10 14">Maltooligosyl trehalose trehalohydrolase</fullName>
    </alternativeName>
</protein>
<evidence type="ECO:0000256" key="3">
    <source>
        <dbReference type="ARBA" id="ARBA00008061"/>
    </source>
</evidence>
<evidence type="ECO:0000256" key="1">
    <source>
        <dbReference type="ARBA" id="ARBA00004496"/>
    </source>
</evidence>
<proteinExistence type="inferred from homology"/>
<dbReference type="NCBIfam" id="TIGR02402">
    <property type="entry name" value="trehalose_TreZ"/>
    <property type="match status" value="1"/>
</dbReference>
<evidence type="ECO:0000256" key="13">
    <source>
        <dbReference type="NCBIfam" id="TIGR02402"/>
    </source>
</evidence>
<feature type="region of interest" description="Disordered" evidence="18">
    <location>
        <begin position="89"/>
        <end position="116"/>
    </location>
</feature>
<comment type="subcellular location">
    <subcellularLocation>
        <location evidence="1 15">Cytoplasm</location>
    </subcellularLocation>
</comment>
<comment type="catalytic activity">
    <reaction evidence="12 14">
        <text>hydrolysis of (1-&gt;4)-alpha-D-glucosidic linkage in 4-alpha-D-[(1-&gt;4)-alpha-D-glucanosyl]n trehalose to yield trehalose and (1-&gt;4)-alpha-D-glucan.</text>
        <dbReference type="EC" id="3.2.1.141"/>
    </reaction>
</comment>
<dbReference type="InterPro" id="IPR006047">
    <property type="entry name" value="GH13_cat_dom"/>
</dbReference>
<gene>
    <name evidence="20" type="primary">treZ</name>
    <name evidence="20" type="ORF">GTW58_06380</name>
</gene>
<reference evidence="20 21" key="1">
    <citation type="submission" date="2020-02" db="EMBL/GenBank/DDBJ databases">
        <authorList>
            <person name="Sun Q."/>
        </authorList>
    </citation>
    <scope>NUCLEOTIDE SEQUENCE [LARGE SCALE GENOMIC DNA]</scope>
    <source>
        <strain evidence="20 21">YIM 13062</strain>
    </source>
</reference>
<evidence type="ECO:0000256" key="6">
    <source>
        <dbReference type="ARBA" id="ARBA00022490"/>
    </source>
</evidence>
<evidence type="ECO:0000313" key="20">
    <source>
        <dbReference type="EMBL" id="NKE09573.1"/>
    </source>
</evidence>
<dbReference type="UniPathway" id="UPA00299"/>
<keyword evidence="9 14" id="KW-0326">Glycosidase</keyword>
<evidence type="ECO:0000256" key="10">
    <source>
        <dbReference type="ARBA" id="ARBA00032057"/>
    </source>
</evidence>
<feature type="active site" description="Proton donor" evidence="15">
    <location>
        <position position="329"/>
    </location>
</feature>
<dbReference type="Gene3D" id="1.10.10.760">
    <property type="entry name" value="E-set domains of sugar-utilizing enzymes"/>
    <property type="match status" value="1"/>
</dbReference>
<feature type="compositionally biased region" description="Basic and acidic residues" evidence="18">
    <location>
        <begin position="89"/>
        <end position="99"/>
    </location>
</feature>
<feature type="active site" description="Nucleophile" evidence="15">
    <location>
        <position position="292"/>
    </location>
</feature>
<dbReference type="GO" id="GO:0033942">
    <property type="term" value="F:4-alpha-D-(1-&gt;4)-alpha-D-glucanotrehalose trehalohydrolase activity"/>
    <property type="evidence" value="ECO:0007669"/>
    <property type="project" value="UniProtKB-EC"/>
</dbReference>
<feature type="domain" description="Glycosyl hydrolase family 13 catalytic" evidence="19">
    <location>
        <begin position="128"/>
        <end position="492"/>
    </location>
</feature>
<evidence type="ECO:0000256" key="11">
    <source>
        <dbReference type="ARBA" id="ARBA00033284"/>
    </source>
</evidence>
<dbReference type="Gene3D" id="3.20.20.80">
    <property type="entry name" value="Glycosidases"/>
    <property type="match status" value="1"/>
</dbReference>
<dbReference type="SMART" id="SM00642">
    <property type="entry name" value="Aamy"/>
    <property type="match status" value="1"/>
</dbReference>
<evidence type="ECO:0000256" key="15">
    <source>
        <dbReference type="PIRSR" id="PIRSR006337-1"/>
    </source>
</evidence>